<keyword evidence="1" id="KW-1133">Transmembrane helix</keyword>
<proteinExistence type="predicted"/>
<keyword evidence="1" id="KW-0472">Membrane</keyword>
<reference evidence="2" key="1">
    <citation type="journal article" date="2014" name="Int. J. Syst. Evol. Microbiol.">
        <title>Complete genome sequence of Corynebacterium casei LMG S-19264T (=DSM 44701T), isolated from a smear-ripened cheese.</title>
        <authorList>
            <consortium name="US DOE Joint Genome Institute (JGI-PGF)"/>
            <person name="Walter F."/>
            <person name="Albersmeier A."/>
            <person name="Kalinowski J."/>
            <person name="Ruckert C."/>
        </authorList>
    </citation>
    <scope>NUCLEOTIDE SEQUENCE</scope>
    <source>
        <strain evidence="2">CGMCC 1.15290</strain>
    </source>
</reference>
<accession>A0A917J625</accession>
<dbReference type="EMBL" id="BMIB01000007">
    <property type="protein sequence ID" value="GGH82530.1"/>
    <property type="molecule type" value="Genomic_DNA"/>
</dbReference>
<feature type="transmembrane region" description="Helical" evidence="1">
    <location>
        <begin position="55"/>
        <end position="73"/>
    </location>
</feature>
<dbReference type="RefSeq" id="WP_188959043.1">
    <property type="nucleotide sequence ID" value="NZ_BMIB01000007.1"/>
</dbReference>
<evidence type="ECO:0000256" key="1">
    <source>
        <dbReference type="SAM" id="Phobius"/>
    </source>
</evidence>
<protein>
    <submittedName>
        <fullName evidence="2">Uncharacterized protein</fullName>
    </submittedName>
</protein>
<organism evidence="2 3">
    <name type="scientific">Filimonas zeae</name>
    <dbReference type="NCBI Taxonomy" id="1737353"/>
    <lineage>
        <taxon>Bacteria</taxon>
        <taxon>Pseudomonadati</taxon>
        <taxon>Bacteroidota</taxon>
        <taxon>Chitinophagia</taxon>
        <taxon>Chitinophagales</taxon>
        <taxon>Chitinophagaceae</taxon>
        <taxon>Filimonas</taxon>
    </lineage>
</organism>
<name>A0A917J625_9BACT</name>
<reference evidence="2" key="2">
    <citation type="submission" date="2020-09" db="EMBL/GenBank/DDBJ databases">
        <authorList>
            <person name="Sun Q."/>
            <person name="Zhou Y."/>
        </authorList>
    </citation>
    <scope>NUCLEOTIDE SEQUENCE</scope>
    <source>
        <strain evidence="2">CGMCC 1.15290</strain>
    </source>
</reference>
<sequence>MSTILPNEEKLLAYNGTDLILTNQRVSIEDRRLGDVNFFLEHIAAITTAQKGYKVLLVPGCLSVLTGLVLLTAGVSNQFQIFLIAGIIMLLFWWATKKSVLSIVSDKGVVSNVDVDIMTKDEIQSMIDDIEEARQSRIKDLTRERTVLVKRQPQEA</sequence>
<dbReference type="Proteomes" id="UP000627292">
    <property type="component" value="Unassembled WGS sequence"/>
</dbReference>
<feature type="transmembrane region" description="Helical" evidence="1">
    <location>
        <begin position="79"/>
        <end position="96"/>
    </location>
</feature>
<evidence type="ECO:0000313" key="3">
    <source>
        <dbReference type="Proteomes" id="UP000627292"/>
    </source>
</evidence>
<keyword evidence="1" id="KW-0812">Transmembrane</keyword>
<gene>
    <name evidence="2" type="ORF">GCM10011379_56560</name>
</gene>
<dbReference type="AlphaFoldDB" id="A0A917J625"/>
<evidence type="ECO:0000313" key="2">
    <source>
        <dbReference type="EMBL" id="GGH82530.1"/>
    </source>
</evidence>
<comment type="caution">
    <text evidence="2">The sequence shown here is derived from an EMBL/GenBank/DDBJ whole genome shotgun (WGS) entry which is preliminary data.</text>
</comment>
<keyword evidence="3" id="KW-1185">Reference proteome</keyword>